<evidence type="ECO:0000313" key="4">
    <source>
        <dbReference type="Proteomes" id="UP000675409"/>
    </source>
</evidence>
<reference evidence="3 4" key="1">
    <citation type="journal article" date="2021" name="Arch. Microbiol.">
        <title>Myceligenerans indicum sp. nov., an actinobacterium isolated from mangrove sediment of Sundarbans, India.</title>
        <authorList>
            <person name="Asha K."/>
            <person name="Bhadury P."/>
        </authorList>
    </citation>
    <scope>NUCLEOTIDE SEQUENCE [LARGE SCALE GENOMIC DNA]</scope>
    <source>
        <strain evidence="3 4">I2</strain>
    </source>
</reference>
<proteinExistence type="predicted"/>
<feature type="region of interest" description="Disordered" evidence="1">
    <location>
        <begin position="153"/>
        <end position="196"/>
    </location>
</feature>
<sequence>MLLNRKAGQAGAGRPALRGRLAAARRAFGPWRKGRPFVGSVLVILAGLELLLSGPIDLGALADAFGAEGVPNMQLQVGIEGAQATVLPIALILLGVLSAVQPVHRIFYGVIILAISVYTLSGVNLGGWLIGFLLGAVGGIVVVSWSPSDRASGSDGVPVAGAPGNGVFEVSDDDGPDDEPDGGPASAAERGSGAGGGSLPARSAVVMLAGALVLGGVQPAALHTGEDCWDPIDWLPIITCDDEDPEPTPSPSASPSPSGTPADDPVTGVVDDVTDGVGDAVDGVTGGSQDDSPGTSDGSGDDGTSSEESDAAAGELFSTDESEKGLSIGYVCDGEKQNVTLPMIPAGQDNTTTFSLPADLRTKDLEISGIKSVALVSVPVTHEVERRDALRIVADHVKVPGFWLKTYAYDTPAGGEPTVAGTDTSAGYVSMDGDATMYISGINLGCPDFGDIVDEPPTSVIAWLLALSGAQIDLLGATSDVQVWSNFREQVWGDPLHPIGEGPKAGTP</sequence>
<evidence type="ECO:0000256" key="2">
    <source>
        <dbReference type="SAM" id="Phobius"/>
    </source>
</evidence>
<dbReference type="Proteomes" id="UP000675409">
    <property type="component" value="Unassembled WGS sequence"/>
</dbReference>
<dbReference type="Pfam" id="PF19609">
    <property type="entry name" value="DUF6114"/>
    <property type="match status" value="1"/>
</dbReference>
<feature type="transmembrane region" description="Helical" evidence="2">
    <location>
        <begin position="81"/>
        <end position="99"/>
    </location>
</feature>
<name>A0ABS1LMZ9_9MICO</name>
<keyword evidence="4" id="KW-1185">Reference proteome</keyword>
<feature type="compositionally biased region" description="Low complexity" evidence="1">
    <location>
        <begin position="255"/>
        <end position="298"/>
    </location>
</feature>
<feature type="region of interest" description="Disordered" evidence="1">
    <location>
        <begin position="237"/>
        <end position="319"/>
    </location>
</feature>
<feature type="transmembrane region" description="Helical" evidence="2">
    <location>
        <begin position="106"/>
        <end position="121"/>
    </location>
</feature>
<organism evidence="3 4">
    <name type="scientific">Myceligenerans indicum</name>
    <dbReference type="NCBI Taxonomy" id="2593663"/>
    <lineage>
        <taxon>Bacteria</taxon>
        <taxon>Bacillati</taxon>
        <taxon>Actinomycetota</taxon>
        <taxon>Actinomycetes</taxon>
        <taxon>Micrococcales</taxon>
        <taxon>Promicromonosporaceae</taxon>
        <taxon>Myceligenerans</taxon>
    </lineage>
</organism>
<gene>
    <name evidence="3" type="ORF">HGK34_14445</name>
</gene>
<keyword evidence="2" id="KW-1133">Transmembrane helix</keyword>
<evidence type="ECO:0000313" key="3">
    <source>
        <dbReference type="EMBL" id="MBL0887464.1"/>
    </source>
</evidence>
<dbReference type="RefSeq" id="WP_201848594.1">
    <property type="nucleotide sequence ID" value="NZ_JABBYC010000029.1"/>
</dbReference>
<protein>
    <submittedName>
        <fullName evidence="3">Uncharacterized protein</fullName>
    </submittedName>
</protein>
<dbReference type="InterPro" id="IPR046096">
    <property type="entry name" value="DUF6114"/>
</dbReference>
<keyword evidence="2" id="KW-0472">Membrane</keyword>
<feature type="compositionally biased region" description="Low complexity" evidence="1">
    <location>
        <begin position="156"/>
        <end position="167"/>
    </location>
</feature>
<feature type="compositionally biased region" description="Low complexity" evidence="1">
    <location>
        <begin position="182"/>
        <end position="191"/>
    </location>
</feature>
<dbReference type="EMBL" id="JABBYC010000029">
    <property type="protein sequence ID" value="MBL0887464.1"/>
    <property type="molecule type" value="Genomic_DNA"/>
</dbReference>
<keyword evidence="2" id="KW-0812">Transmembrane</keyword>
<accession>A0ABS1LMZ9</accession>
<evidence type="ECO:0000256" key="1">
    <source>
        <dbReference type="SAM" id="MobiDB-lite"/>
    </source>
</evidence>
<feature type="compositionally biased region" description="Acidic residues" evidence="1">
    <location>
        <begin position="170"/>
        <end position="181"/>
    </location>
</feature>
<feature type="transmembrane region" description="Helical" evidence="2">
    <location>
        <begin position="37"/>
        <end position="61"/>
    </location>
</feature>
<comment type="caution">
    <text evidence="3">The sequence shown here is derived from an EMBL/GenBank/DDBJ whole genome shotgun (WGS) entry which is preliminary data.</text>
</comment>